<evidence type="ECO:0000313" key="5">
    <source>
        <dbReference type="EMBL" id="TXF88228.1"/>
    </source>
</evidence>
<name>A0A5C7FBJ3_9BACT</name>
<organism evidence="5 6">
    <name type="scientific">Neolewinella aurantiaca</name>
    <dbReference type="NCBI Taxonomy" id="2602767"/>
    <lineage>
        <taxon>Bacteria</taxon>
        <taxon>Pseudomonadati</taxon>
        <taxon>Bacteroidota</taxon>
        <taxon>Saprospiria</taxon>
        <taxon>Saprospirales</taxon>
        <taxon>Lewinellaceae</taxon>
        <taxon>Neolewinella</taxon>
    </lineage>
</organism>
<evidence type="ECO:0000259" key="4">
    <source>
        <dbReference type="Pfam" id="PF25990"/>
    </source>
</evidence>
<dbReference type="GO" id="GO:0030313">
    <property type="term" value="C:cell envelope"/>
    <property type="evidence" value="ECO:0007669"/>
    <property type="project" value="UniProtKB-SubCell"/>
</dbReference>
<dbReference type="RefSeq" id="WP_147931681.1">
    <property type="nucleotide sequence ID" value="NZ_VOXD01000025.1"/>
</dbReference>
<dbReference type="EMBL" id="VOXD01000025">
    <property type="protein sequence ID" value="TXF88228.1"/>
    <property type="molecule type" value="Genomic_DNA"/>
</dbReference>
<dbReference type="Proteomes" id="UP000321907">
    <property type="component" value="Unassembled WGS sequence"/>
</dbReference>
<feature type="domain" description="YknX-like beta-barrel" evidence="4">
    <location>
        <begin position="262"/>
        <end position="331"/>
    </location>
</feature>
<feature type="coiled-coil region" evidence="3">
    <location>
        <begin position="161"/>
        <end position="195"/>
    </location>
</feature>
<comment type="caution">
    <text evidence="5">The sequence shown here is derived from an EMBL/GenBank/DDBJ whole genome shotgun (WGS) entry which is preliminary data.</text>
</comment>
<reference evidence="5 6" key="1">
    <citation type="submission" date="2019-08" db="EMBL/GenBank/DDBJ databases">
        <title>Lewinella sp. strain SSH13 Genome sequencing and assembly.</title>
        <authorList>
            <person name="Kim I."/>
        </authorList>
    </citation>
    <scope>NUCLEOTIDE SEQUENCE [LARGE SCALE GENOMIC DNA]</scope>
    <source>
        <strain evidence="5 6">SSH13</strain>
    </source>
</reference>
<sequence>MKKYLLPLLGLALVGLAAWYFTRPAETEESVQLTAAVKRGQFLMNVIATGELQAKRSEKIKGPTGMRSNQIYQTNLTDLVPEGTMVKKGDYVGQLDKTELDTKVKAALSEMDKINTQLEATRIDTAIEMRAMRDQLINMRFGMREKRLEVEQSKYEAPMVIQRANIELERSERDLKQLEQKYELSQEKARTQVAEIMANIKQQQVIVTRLQELAQEFTIMAPKDGMVIYARGWGGKVKAGSQIQAWDPVVAELPDLSEMISKTYVNEVDISRVRKGQEVQLKVDAFPDNTYTGLVIQVANIGEQLRNYDSKVFEVIIQVNEADSILRPAMTTGNEILTDVLEDKLFIPLEALYKDTVSFVYKEVNGRPVKQEVLSSWSNENEVVIVEGLSAGDKVYLTAPADAVNMPMQPLAQMVRDSATNFLYSEREERRKIGDAKAAKVRDEGQLGGGGGEGGFMIMF</sequence>
<comment type="subcellular location">
    <subcellularLocation>
        <location evidence="1">Cell envelope</location>
    </subcellularLocation>
</comment>
<evidence type="ECO:0000256" key="3">
    <source>
        <dbReference type="SAM" id="Coils"/>
    </source>
</evidence>
<dbReference type="InterPro" id="IPR050465">
    <property type="entry name" value="UPF0194_transport"/>
</dbReference>
<evidence type="ECO:0000313" key="6">
    <source>
        <dbReference type="Proteomes" id="UP000321907"/>
    </source>
</evidence>
<dbReference type="OrthoDB" id="1522431at2"/>
<proteinExistence type="predicted"/>
<keyword evidence="2 3" id="KW-0175">Coiled coil</keyword>
<dbReference type="Pfam" id="PF25990">
    <property type="entry name" value="Beta-barrel_YknX"/>
    <property type="match status" value="1"/>
</dbReference>
<dbReference type="Gene3D" id="2.40.30.170">
    <property type="match status" value="1"/>
</dbReference>
<keyword evidence="6" id="KW-1185">Reference proteome</keyword>
<dbReference type="AlphaFoldDB" id="A0A5C7FBJ3"/>
<evidence type="ECO:0000256" key="1">
    <source>
        <dbReference type="ARBA" id="ARBA00004196"/>
    </source>
</evidence>
<gene>
    <name evidence="5" type="ORF">FUA23_15570</name>
</gene>
<accession>A0A5C7FBJ3</accession>
<dbReference type="Gene3D" id="2.40.420.20">
    <property type="match status" value="1"/>
</dbReference>
<dbReference type="PANTHER" id="PTHR32347:SF23">
    <property type="entry name" value="BLL5650 PROTEIN"/>
    <property type="match status" value="1"/>
</dbReference>
<evidence type="ECO:0000256" key="2">
    <source>
        <dbReference type="ARBA" id="ARBA00023054"/>
    </source>
</evidence>
<protein>
    <submittedName>
        <fullName evidence="5">HlyD family efflux transporter periplasmic adaptor subunit</fullName>
    </submittedName>
</protein>
<dbReference type="PANTHER" id="PTHR32347">
    <property type="entry name" value="EFFLUX SYSTEM COMPONENT YKNX-RELATED"/>
    <property type="match status" value="1"/>
</dbReference>
<dbReference type="InterPro" id="IPR058636">
    <property type="entry name" value="Beta-barrel_YknX"/>
</dbReference>